<comment type="caution">
    <text evidence="1">The sequence shown here is derived from an EMBL/GenBank/DDBJ whole genome shotgun (WGS) entry which is preliminary data.</text>
</comment>
<proteinExistence type="predicted"/>
<dbReference type="Proteomes" id="UP001418222">
    <property type="component" value="Unassembled WGS sequence"/>
</dbReference>
<gene>
    <name evidence="1" type="ORF">KSP39_PZI022680</name>
</gene>
<accession>A0AAP0FV01</accession>
<name>A0AAP0FV01_9ASPA</name>
<reference evidence="1 2" key="1">
    <citation type="journal article" date="2022" name="Nat. Plants">
        <title>Genomes of leafy and leafless Platanthera orchids illuminate the evolution of mycoheterotrophy.</title>
        <authorList>
            <person name="Li M.H."/>
            <person name="Liu K.W."/>
            <person name="Li Z."/>
            <person name="Lu H.C."/>
            <person name="Ye Q.L."/>
            <person name="Zhang D."/>
            <person name="Wang J.Y."/>
            <person name="Li Y.F."/>
            <person name="Zhong Z.M."/>
            <person name="Liu X."/>
            <person name="Yu X."/>
            <person name="Liu D.K."/>
            <person name="Tu X.D."/>
            <person name="Liu B."/>
            <person name="Hao Y."/>
            <person name="Liao X.Y."/>
            <person name="Jiang Y.T."/>
            <person name="Sun W.H."/>
            <person name="Chen J."/>
            <person name="Chen Y.Q."/>
            <person name="Ai Y."/>
            <person name="Zhai J.W."/>
            <person name="Wu S.S."/>
            <person name="Zhou Z."/>
            <person name="Hsiao Y.Y."/>
            <person name="Wu W.L."/>
            <person name="Chen Y.Y."/>
            <person name="Lin Y.F."/>
            <person name="Hsu J.L."/>
            <person name="Li C.Y."/>
            <person name="Wang Z.W."/>
            <person name="Zhao X."/>
            <person name="Zhong W.Y."/>
            <person name="Ma X.K."/>
            <person name="Ma L."/>
            <person name="Huang J."/>
            <person name="Chen G.Z."/>
            <person name="Huang M.Z."/>
            <person name="Huang L."/>
            <person name="Peng D.H."/>
            <person name="Luo Y.B."/>
            <person name="Zou S.Q."/>
            <person name="Chen S.P."/>
            <person name="Lan S."/>
            <person name="Tsai W.C."/>
            <person name="Van de Peer Y."/>
            <person name="Liu Z.J."/>
        </authorList>
    </citation>
    <scope>NUCLEOTIDE SEQUENCE [LARGE SCALE GENOMIC DNA]</scope>
    <source>
        <strain evidence="1">Lor287</strain>
    </source>
</reference>
<dbReference type="EMBL" id="JBBWWQ010000020">
    <property type="protein sequence ID" value="KAK8916768.1"/>
    <property type="molecule type" value="Genomic_DNA"/>
</dbReference>
<evidence type="ECO:0000313" key="1">
    <source>
        <dbReference type="EMBL" id="KAK8916768.1"/>
    </source>
</evidence>
<evidence type="ECO:0000313" key="2">
    <source>
        <dbReference type="Proteomes" id="UP001418222"/>
    </source>
</evidence>
<dbReference type="AlphaFoldDB" id="A0AAP0FV01"/>
<protein>
    <submittedName>
        <fullName evidence="1">Uncharacterized protein</fullName>
    </submittedName>
</protein>
<organism evidence="1 2">
    <name type="scientific">Platanthera zijinensis</name>
    <dbReference type="NCBI Taxonomy" id="2320716"/>
    <lineage>
        <taxon>Eukaryota</taxon>
        <taxon>Viridiplantae</taxon>
        <taxon>Streptophyta</taxon>
        <taxon>Embryophyta</taxon>
        <taxon>Tracheophyta</taxon>
        <taxon>Spermatophyta</taxon>
        <taxon>Magnoliopsida</taxon>
        <taxon>Liliopsida</taxon>
        <taxon>Asparagales</taxon>
        <taxon>Orchidaceae</taxon>
        <taxon>Orchidoideae</taxon>
        <taxon>Orchideae</taxon>
        <taxon>Orchidinae</taxon>
        <taxon>Platanthera</taxon>
    </lineage>
</organism>
<sequence>MQRDHRPGGVGWSMAEIGSLVRKWIDDVPASSPDKPSPVISRGLNGKENKHFVMPSISLRKQLDHFAAAVLQEQALQ</sequence>
<keyword evidence="2" id="KW-1185">Reference proteome</keyword>